<sequence length="361" mass="40655">MKLKFKNLNTLPVITWRWLKVNDISLDTYSLPTVGEYNKVNIISPKAIFIDTTPNAKELLEDFGFEAINYGVSKEVKDYALNNYNSSMVIKANGQEKEPIRVEHIIDKNNLIDNNLIIAEEDSKVNIIIQYKGNEAVFHNGVTRVLAKKGSEVNLIKIQTLNDDSHNFDSNVAICEYGAKVNFIEINLGSKFSVTNFISELKDTSGETNVNSIYLGDGNRVIDLSYEILHKAMRTNSNIICKGVLMDNSKKIFRGTLNFKKGSARSKGSEEEYVTLLDSTVKSDAVPLLLCDEDDVEGMHAASAGKIDENKLYYLMSRGFSEKEAKKLIIEANFRPIIDLIPVEEIKEEIDTEIQRRLING</sequence>
<dbReference type="AlphaFoldDB" id="A0A0C1UB67"/>
<evidence type="ECO:0000313" key="4">
    <source>
        <dbReference type="Proteomes" id="UP000031366"/>
    </source>
</evidence>
<accession>A0A0C1UB67</accession>
<dbReference type="NCBIfam" id="TIGR01981">
    <property type="entry name" value="sufD"/>
    <property type="match status" value="1"/>
</dbReference>
<proteinExistence type="inferred from homology"/>
<dbReference type="PANTHER" id="PTHR43575">
    <property type="entry name" value="PROTEIN ABCI7, CHLOROPLASTIC"/>
    <property type="match status" value="1"/>
</dbReference>
<dbReference type="EMBL" id="AYSO01000020">
    <property type="protein sequence ID" value="KIE44815.1"/>
    <property type="molecule type" value="Genomic_DNA"/>
</dbReference>
<dbReference type="SUPFAM" id="SSF101960">
    <property type="entry name" value="Stabilizer of iron transporter SufD"/>
    <property type="match status" value="1"/>
</dbReference>
<dbReference type="GO" id="GO:0016226">
    <property type="term" value="P:iron-sulfur cluster assembly"/>
    <property type="evidence" value="ECO:0007669"/>
    <property type="project" value="InterPro"/>
</dbReference>
<dbReference type="InterPro" id="IPR000825">
    <property type="entry name" value="SUF_FeS_clus_asmbl_SufBD_core"/>
</dbReference>
<dbReference type="InterPro" id="IPR037284">
    <property type="entry name" value="SUF_FeS_clus_asmbl_SufBD_sf"/>
</dbReference>
<name>A0A0C1UB67_9CLOT</name>
<dbReference type="STRING" id="29341.RSJ17_04360"/>
<dbReference type="PANTHER" id="PTHR43575:SF1">
    <property type="entry name" value="PROTEIN ABCI7, CHLOROPLASTIC"/>
    <property type="match status" value="1"/>
</dbReference>
<keyword evidence="4" id="KW-1185">Reference proteome</keyword>
<dbReference type="RefSeq" id="WP_039636081.1">
    <property type="nucleotide sequence ID" value="NZ_AYSO01000020.1"/>
</dbReference>
<reference evidence="3 4" key="1">
    <citation type="journal article" date="2015" name="Infect. Genet. Evol.">
        <title>Genomic sequences of six botulinum neurotoxin-producing strains representing three clostridial species illustrate the mobility and diversity of botulinum neurotoxin genes.</title>
        <authorList>
            <person name="Smith T.J."/>
            <person name="Hill K.K."/>
            <person name="Xie G."/>
            <person name="Foley B.T."/>
            <person name="Williamson C.H."/>
            <person name="Foster J.T."/>
            <person name="Johnson S.L."/>
            <person name="Chertkov O."/>
            <person name="Teshima H."/>
            <person name="Gibbons H.S."/>
            <person name="Johnsky L.A."/>
            <person name="Karavis M.A."/>
            <person name="Smith L.A."/>
        </authorList>
    </citation>
    <scope>NUCLEOTIDE SEQUENCE [LARGE SCALE GENOMIC DNA]</scope>
    <source>
        <strain evidence="3 4">CDC 2741</strain>
    </source>
</reference>
<dbReference type="Proteomes" id="UP000031366">
    <property type="component" value="Unassembled WGS sequence"/>
</dbReference>
<gene>
    <name evidence="3" type="primary">sufD</name>
    <name evidence="3" type="ORF">U732_310</name>
</gene>
<comment type="caution">
    <text evidence="3">The sequence shown here is derived from an EMBL/GenBank/DDBJ whole genome shotgun (WGS) entry which is preliminary data.</text>
</comment>
<feature type="domain" description="SUF system FeS cluster assembly SufBD core" evidence="2">
    <location>
        <begin position="110"/>
        <end position="332"/>
    </location>
</feature>
<evidence type="ECO:0000259" key="2">
    <source>
        <dbReference type="Pfam" id="PF01458"/>
    </source>
</evidence>
<dbReference type="Pfam" id="PF01458">
    <property type="entry name" value="SUFBD_core"/>
    <property type="match status" value="1"/>
</dbReference>
<organism evidence="3 4">
    <name type="scientific">Clostridium argentinense CDC 2741</name>
    <dbReference type="NCBI Taxonomy" id="1418104"/>
    <lineage>
        <taxon>Bacteria</taxon>
        <taxon>Bacillati</taxon>
        <taxon>Bacillota</taxon>
        <taxon>Clostridia</taxon>
        <taxon>Eubacteriales</taxon>
        <taxon>Clostridiaceae</taxon>
        <taxon>Clostridium</taxon>
    </lineage>
</organism>
<comment type="similarity">
    <text evidence="1">Belongs to the iron-sulfur cluster assembly SufBD family.</text>
</comment>
<evidence type="ECO:0000313" key="3">
    <source>
        <dbReference type="EMBL" id="KIE44815.1"/>
    </source>
</evidence>
<evidence type="ECO:0000256" key="1">
    <source>
        <dbReference type="ARBA" id="ARBA00043967"/>
    </source>
</evidence>
<protein>
    <submittedName>
        <fullName evidence="3">FeS assembly protein SufD</fullName>
    </submittedName>
</protein>
<dbReference type="InterPro" id="IPR055346">
    <property type="entry name" value="Fe-S_cluster_assembly_SufBD"/>
</dbReference>
<dbReference type="InterPro" id="IPR011542">
    <property type="entry name" value="SUF_FeS_clus_asmbl_SufD"/>
</dbReference>
<dbReference type="OrthoDB" id="9803529at2"/>